<reference evidence="3 4" key="1">
    <citation type="journal article" date="2016" name="Nat. Commun.">
        <title>Thousands of microbial genomes shed light on interconnected biogeochemical processes in an aquifer system.</title>
        <authorList>
            <person name="Anantharaman K."/>
            <person name="Brown C.T."/>
            <person name="Hug L.A."/>
            <person name="Sharon I."/>
            <person name="Castelle C.J."/>
            <person name="Probst A.J."/>
            <person name="Thomas B.C."/>
            <person name="Singh A."/>
            <person name="Wilkins M.J."/>
            <person name="Karaoz U."/>
            <person name="Brodie E.L."/>
            <person name="Williams K.H."/>
            <person name="Hubbard S.S."/>
            <person name="Banfield J.F."/>
        </authorList>
    </citation>
    <scope>NUCLEOTIDE SEQUENCE [LARGE SCALE GENOMIC DNA]</scope>
</reference>
<dbReference type="GO" id="GO:0005886">
    <property type="term" value="C:plasma membrane"/>
    <property type="evidence" value="ECO:0007669"/>
    <property type="project" value="TreeGrafter"/>
</dbReference>
<evidence type="ECO:0000313" key="3">
    <source>
        <dbReference type="EMBL" id="OGE13649.1"/>
    </source>
</evidence>
<dbReference type="AlphaFoldDB" id="A0A1F5IBJ7"/>
<evidence type="ECO:0000256" key="1">
    <source>
        <dbReference type="SAM" id="Phobius"/>
    </source>
</evidence>
<evidence type="ECO:0000259" key="2">
    <source>
        <dbReference type="Pfam" id="PF00535"/>
    </source>
</evidence>
<keyword evidence="1" id="KW-0812">Transmembrane</keyword>
<dbReference type="Gene3D" id="3.90.550.10">
    <property type="entry name" value="Spore Coat Polysaccharide Biosynthesis Protein SpsA, Chain A"/>
    <property type="match status" value="1"/>
</dbReference>
<evidence type="ECO:0000313" key="4">
    <source>
        <dbReference type="Proteomes" id="UP000177300"/>
    </source>
</evidence>
<name>A0A1F5IBJ7_9BACT</name>
<dbReference type="InterPro" id="IPR050256">
    <property type="entry name" value="Glycosyltransferase_2"/>
</dbReference>
<dbReference type="InterPro" id="IPR001173">
    <property type="entry name" value="Glyco_trans_2-like"/>
</dbReference>
<feature type="domain" description="Glycosyltransferase 2-like" evidence="2">
    <location>
        <begin position="6"/>
        <end position="165"/>
    </location>
</feature>
<feature type="transmembrane region" description="Helical" evidence="1">
    <location>
        <begin position="229"/>
        <end position="255"/>
    </location>
</feature>
<dbReference type="CDD" id="cd04187">
    <property type="entry name" value="DPM1_like_bac"/>
    <property type="match status" value="1"/>
</dbReference>
<dbReference type="PANTHER" id="PTHR48090">
    <property type="entry name" value="UNDECAPRENYL-PHOSPHATE 4-DEOXY-4-FORMAMIDO-L-ARABINOSE TRANSFERASE-RELATED"/>
    <property type="match status" value="1"/>
</dbReference>
<dbReference type="Proteomes" id="UP000177300">
    <property type="component" value="Unassembled WGS sequence"/>
</dbReference>
<sequence length="318" mass="36776">MKKTISVVIPCYNEEQNINKAYTAVKKIFSKSKYEYEIIFVDNSSTDQSPNLIRKIAKKDKKVTTVLLSRNFGGEYSSLAGMRMCTGQATVVLDCDLQDPPELILEFAKQWEKGFDVVVGYRKDIEDRILMRLFRRFFYKIMKMVANIDIPLNAGTYSLVDRKVMNVINNLPEKNRFFRGLRAWAGFKAGKVEYIRRERKFGKSHNTIIDYIRDAERGIFGFSYVPLEIVTYFGFLLVVASFIFIFGYILLFLILGNPIPGFMTIISLVTLLGGVQILAISIVGKYILIIFEETKRRPEYVIKEIINDHRPKKLQSNY</sequence>
<dbReference type="Pfam" id="PF00535">
    <property type="entry name" value="Glycos_transf_2"/>
    <property type="match status" value="1"/>
</dbReference>
<feature type="transmembrane region" description="Helical" evidence="1">
    <location>
        <begin position="261"/>
        <end position="288"/>
    </location>
</feature>
<comment type="caution">
    <text evidence="3">The sequence shown here is derived from an EMBL/GenBank/DDBJ whole genome shotgun (WGS) entry which is preliminary data.</text>
</comment>
<dbReference type="InterPro" id="IPR029044">
    <property type="entry name" value="Nucleotide-diphossugar_trans"/>
</dbReference>
<keyword evidence="1" id="KW-0472">Membrane</keyword>
<dbReference type="EMBL" id="MFBY01000026">
    <property type="protein sequence ID" value="OGE13649.1"/>
    <property type="molecule type" value="Genomic_DNA"/>
</dbReference>
<dbReference type="PANTHER" id="PTHR48090:SF8">
    <property type="entry name" value="GLYCOSYLTRANSFERASE CSBB-RELATED"/>
    <property type="match status" value="1"/>
</dbReference>
<protein>
    <recommendedName>
        <fullName evidence="2">Glycosyltransferase 2-like domain-containing protein</fullName>
    </recommendedName>
</protein>
<accession>A0A1F5IBJ7</accession>
<proteinExistence type="predicted"/>
<dbReference type="SUPFAM" id="SSF53448">
    <property type="entry name" value="Nucleotide-diphospho-sugar transferases"/>
    <property type="match status" value="1"/>
</dbReference>
<gene>
    <name evidence="3" type="ORF">A3G14_05035</name>
</gene>
<keyword evidence="1" id="KW-1133">Transmembrane helix</keyword>
<organism evidence="3 4">
    <name type="scientific">Candidatus Curtissbacteria bacterium RIFCSPLOWO2_12_FULL_38_9</name>
    <dbReference type="NCBI Taxonomy" id="1797735"/>
    <lineage>
        <taxon>Bacteria</taxon>
        <taxon>Candidatus Curtissiibacteriota</taxon>
    </lineage>
</organism>